<reference evidence="2 3" key="1">
    <citation type="journal article" date="2019" name="Commun. Biol.">
        <title>The bagworm genome reveals a unique fibroin gene that provides high tensile strength.</title>
        <authorList>
            <person name="Kono N."/>
            <person name="Nakamura H."/>
            <person name="Ohtoshi R."/>
            <person name="Tomita M."/>
            <person name="Numata K."/>
            <person name="Arakawa K."/>
        </authorList>
    </citation>
    <scope>NUCLEOTIDE SEQUENCE [LARGE SCALE GENOMIC DNA]</scope>
</reference>
<organism evidence="2 3">
    <name type="scientific">Eumeta variegata</name>
    <name type="common">Bagworm moth</name>
    <name type="synonym">Eumeta japonica</name>
    <dbReference type="NCBI Taxonomy" id="151549"/>
    <lineage>
        <taxon>Eukaryota</taxon>
        <taxon>Metazoa</taxon>
        <taxon>Ecdysozoa</taxon>
        <taxon>Arthropoda</taxon>
        <taxon>Hexapoda</taxon>
        <taxon>Insecta</taxon>
        <taxon>Pterygota</taxon>
        <taxon>Neoptera</taxon>
        <taxon>Endopterygota</taxon>
        <taxon>Lepidoptera</taxon>
        <taxon>Glossata</taxon>
        <taxon>Ditrysia</taxon>
        <taxon>Tineoidea</taxon>
        <taxon>Psychidae</taxon>
        <taxon>Oiketicinae</taxon>
        <taxon>Eumeta</taxon>
    </lineage>
</organism>
<evidence type="ECO:0000313" key="2">
    <source>
        <dbReference type="EMBL" id="GBP32673.1"/>
    </source>
</evidence>
<evidence type="ECO:0000313" key="3">
    <source>
        <dbReference type="Proteomes" id="UP000299102"/>
    </source>
</evidence>
<protein>
    <submittedName>
        <fullName evidence="2">Uncharacterized protein</fullName>
    </submittedName>
</protein>
<proteinExistence type="predicted"/>
<accession>A0A4C1V1L3</accession>
<dbReference type="EMBL" id="BGZK01000263">
    <property type="protein sequence ID" value="GBP32673.1"/>
    <property type="molecule type" value="Genomic_DNA"/>
</dbReference>
<comment type="caution">
    <text evidence="2">The sequence shown here is derived from an EMBL/GenBank/DDBJ whole genome shotgun (WGS) entry which is preliminary data.</text>
</comment>
<sequence>MVTKMDDRVKERGIKVNISKTNVMVFEIGESLNKCDMCISGASIIRTSPNRTTAYPDSSSGGSAPPVPRVPRSPLRAAVFAHLSNTDY</sequence>
<feature type="region of interest" description="Disordered" evidence="1">
    <location>
        <begin position="48"/>
        <end position="71"/>
    </location>
</feature>
<dbReference type="AlphaFoldDB" id="A0A4C1V1L3"/>
<keyword evidence="3" id="KW-1185">Reference proteome</keyword>
<dbReference type="OrthoDB" id="425681at2759"/>
<feature type="compositionally biased region" description="Polar residues" evidence="1">
    <location>
        <begin position="48"/>
        <end position="57"/>
    </location>
</feature>
<evidence type="ECO:0000256" key="1">
    <source>
        <dbReference type="SAM" id="MobiDB-lite"/>
    </source>
</evidence>
<name>A0A4C1V1L3_EUMVA</name>
<dbReference type="Proteomes" id="UP000299102">
    <property type="component" value="Unassembled WGS sequence"/>
</dbReference>
<gene>
    <name evidence="2" type="ORF">EVAR_16835_1</name>
</gene>